<protein>
    <recommendedName>
        <fullName evidence="4">Heterokaryon incompatibility domain-containing protein</fullName>
    </recommendedName>
</protein>
<evidence type="ECO:0000313" key="2">
    <source>
        <dbReference type="EMBL" id="KAK0474083.1"/>
    </source>
</evidence>
<organism evidence="2 3">
    <name type="scientific">Armillaria novae-zelandiae</name>
    <dbReference type="NCBI Taxonomy" id="153914"/>
    <lineage>
        <taxon>Eukaryota</taxon>
        <taxon>Fungi</taxon>
        <taxon>Dikarya</taxon>
        <taxon>Basidiomycota</taxon>
        <taxon>Agaricomycotina</taxon>
        <taxon>Agaricomycetes</taxon>
        <taxon>Agaricomycetidae</taxon>
        <taxon>Agaricales</taxon>
        <taxon>Marasmiineae</taxon>
        <taxon>Physalacriaceae</taxon>
        <taxon>Armillaria</taxon>
    </lineage>
</organism>
<dbReference type="AlphaFoldDB" id="A0AA39NZ78"/>
<comment type="caution">
    <text evidence="2">The sequence shown here is derived from an EMBL/GenBank/DDBJ whole genome shotgun (WGS) entry which is preliminary data.</text>
</comment>
<accession>A0AA39NZ78</accession>
<evidence type="ECO:0000313" key="3">
    <source>
        <dbReference type="Proteomes" id="UP001175227"/>
    </source>
</evidence>
<keyword evidence="3" id="KW-1185">Reference proteome</keyword>
<proteinExistence type="predicted"/>
<gene>
    <name evidence="2" type="ORF">IW261DRAFT_1651787</name>
</gene>
<sequence length="851" mass="97545">VVRNTVILALSLDPLLCFRTDRRAFHLFRIDTMSPQHDPSSRPAKAKRRKTSSSDEPPTTSLFEKDVSFWRTVFRAHLSVLSLNAELFRDMSGSGCTTRCKRRYDNRFGRIQRPTFSTLRTPVRQLLPLRRDPNIPSNPYYAYLPNNQVRSDVIQHLSMVYPSEELADPEKHTDLILSSSELHSLRAIAIGREYDVPIIILPAAYYHASTTELITNAKPDILAIILAGRENVVVAAYNIAWSWLYQECRTMAVHQTRAVITALRVVLPSLSEPGNISGALNNWSARMESERDMCLKEMEWNTRKPVEYPKVTISAVTEAGREESSIVVPLQRIYTGREPVIPSILAGTPCATLGAQGLLDHLNSTLGTSHSLDNAFLASLLVECMTNEYDFGLAYGSLRQIWYIDDWSTVRDVLWRRSDEDQKKRREALVGNRIIKPQLQPRRVWDLYSNRVVPWWLKSWVAMKSGYVYREWPKPISHAWVDEKDRTAVWTPINGYKWPVPIPKDADLNLIRIEMLNLGLEYAWLDVLCLRQEGGRREDLRVEEWKLDVPTIGIVYEHQKVVWYLSGLGRPLTLNEGDLESDRSWFRRAWTLQEVGMLRVIAGDTPDGPLHAECKDEEYGEYATELLTRFHKKLQETRHFVQLDDLLAEMRTRVLTNPVDKIAGLAFLMRSQWIPAYYETASLEHAWTALVDSMDGCSRAQLFMSSPEPGDGGPKWRPSWHQAMTKPLLPYWTDARIDRDETGGEDSCNKLCIDGFIRGLAVVEAGDRHGEFIVKHNVGIKRFEITAPHTYPIPEDTYTLIHFICDEFHAVPNVCIVGQNLPGGRFEKVSVVEMFGQDLLDITERRRYILI</sequence>
<name>A0AA39NZ78_9AGAR</name>
<dbReference type="EMBL" id="JAUEPR010000029">
    <property type="protein sequence ID" value="KAK0474083.1"/>
    <property type="molecule type" value="Genomic_DNA"/>
</dbReference>
<dbReference type="Proteomes" id="UP001175227">
    <property type="component" value="Unassembled WGS sequence"/>
</dbReference>
<evidence type="ECO:0000256" key="1">
    <source>
        <dbReference type="SAM" id="MobiDB-lite"/>
    </source>
</evidence>
<evidence type="ECO:0008006" key="4">
    <source>
        <dbReference type="Google" id="ProtNLM"/>
    </source>
</evidence>
<feature type="region of interest" description="Disordered" evidence="1">
    <location>
        <begin position="34"/>
        <end position="59"/>
    </location>
</feature>
<feature type="non-terminal residue" evidence="2">
    <location>
        <position position="1"/>
    </location>
</feature>
<reference evidence="2" key="1">
    <citation type="submission" date="2023-06" db="EMBL/GenBank/DDBJ databases">
        <authorList>
            <consortium name="Lawrence Berkeley National Laboratory"/>
            <person name="Ahrendt S."/>
            <person name="Sahu N."/>
            <person name="Indic B."/>
            <person name="Wong-Bajracharya J."/>
            <person name="Merenyi Z."/>
            <person name="Ke H.-M."/>
            <person name="Monk M."/>
            <person name="Kocsube S."/>
            <person name="Drula E."/>
            <person name="Lipzen A."/>
            <person name="Balint B."/>
            <person name="Henrissat B."/>
            <person name="Andreopoulos B."/>
            <person name="Martin F.M."/>
            <person name="Harder C.B."/>
            <person name="Rigling D."/>
            <person name="Ford K.L."/>
            <person name="Foster G.D."/>
            <person name="Pangilinan J."/>
            <person name="Papanicolaou A."/>
            <person name="Barry K."/>
            <person name="LaButti K."/>
            <person name="Viragh M."/>
            <person name="Koriabine M."/>
            <person name="Yan M."/>
            <person name="Riley R."/>
            <person name="Champramary S."/>
            <person name="Plett K.L."/>
            <person name="Tsai I.J."/>
            <person name="Slot J."/>
            <person name="Sipos G."/>
            <person name="Plett J."/>
            <person name="Nagy L.G."/>
            <person name="Grigoriev I.V."/>
        </authorList>
    </citation>
    <scope>NUCLEOTIDE SEQUENCE</scope>
    <source>
        <strain evidence="2">ICMP 16352</strain>
    </source>
</reference>